<gene>
    <name evidence="10" type="primary">mntA</name>
    <name evidence="10" type="ORF">XA3_17830</name>
</gene>
<dbReference type="InterPro" id="IPR018303">
    <property type="entry name" value="ATPase_P-typ_P_site"/>
</dbReference>
<dbReference type="AlphaFoldDB" id="A0AAU9DEM7"/>
<dbReference type="InterPro" id="IPR023214">
    <property type="entry name" value="HAD_sf"/>
</dbReference>
<dbReference type="SFLD" id="SFLDG00002">
    <property type="entry name" value="C1.7:_P-type_atpase_like"/>
    <property type="match status" value="1"/>
</dbReference>
<evidence type="ECO:0000313" key="10">
    <source>
        <dbReference type="EMBL" id="BDR59342.1"/>
    </source>
</evidence>
<evidence type="ECO:0000256" key="2">
    <source>
        <dbReference type="ARBA" id="ARBA00022692"/>
    </source>
</evidence>
<dbReference type="PRINTS" id="PR00119">
    <property type="entry name" value="CATATPASE"/>
</dbReference>
<comment type="subcellular location">
    <subcellularLocation>
        <location evidence="1">Membrane</location>
        <topology evidence="1">Multi-pass membrane protein</topology>
    </subcellularLocation>
</comment>
<feature type="transmembrane region" description="Helical" evidence="8">
    <location>
        <begin position="577"/>
        <end position="595"/>
    </location>
</feature>
<keyword evidence="5" id="KW-1278">Translocase</keyword>
<keyword evidence="11" id="KW-1185">Reference proteome</keyword>
<accession>A0AAU9DEM7</accession>
<proteinExistence type="predicted"/>
<feature type="transmembrane region" description="Helical" evidence="8">
    <location>
        <begin position="640"/>
        <end position="660"/>
    </location>
</feature>
<evidence type="ECO:0000256" key="3">
    <source>
        <dbReference type="ARBA" id="ARBA00022741"/>
    </source>
</evidence>
<dbReference type="InterPro" id="IPR008250">
    <property type="entry name" value="ATPase_P-typ_transduc_dom_A_sf"/>
</dbReference>
<evidence type="ECO:0000256" key="4">
    <source>
        <dbReference type="ARBA" id="ARBA00022840"/>
    </source>
</evidence>
<dbReference type="GO" id="GO:0016020">
    <property type="term" value="C:membrane"/>
    <property type="evidence" value="ECO:0007669"/>
    <property type="project" value="UniProtKB-SubCell"/>
</dbReference>
<dbReference type="Gene3D" id="1.20.1110.10">
    <property type="entry name" value="Calcium-transporting ATPase, transmembrane domain"/>
    <property type="match status" value="1"/>
</dbReference>
<feature type="transmembrane region" description="Helical" evidence="8">
    <location>
        <begin position="672"/>
        <end position="691"/>
    </location>
</feature>
<protein>
    <submittedName>
        <fullName evidence="10">Proton-efflux P-type ATPase</fullName>
    </submittedName>
</protein>
<feature type="transmembrane region" description="Helical" evidence="8">
    <location>
        <begin position="235"/>
        <end position="254"/>
    </location>
</feature>
<dbReference type="KEGG" id="xap:XA3_17830"/>
<evidence type="ECO:0000256" key="8">
    <source>
        <dbReference type="SAM" id="Phobius"/>
    </source>
</evidence>
<keyword evidence="4" id="KW-0067">ATP-binding</keyword>
<keyword evidence="6 8" id="KW-1133">Transmembrane helix</keyword>
<dbReference type="Pfam" id="PF00702">
    <property type="entry name" value="Hydrolase"/>
    <property type="match status" value="1"/>
</dbReference>
<evidence type="ECO:0000256" key="7">
    <source>
        <dbReference type="ARBA" id="ARBA00023136"/>
    </source>
</evidence>
<dbReference type="Gene3D" id="2.70.150.10">
    <property type="entry name" value="Calcium-transporting ATPase, cytoplasmic transduction domain A"/>
    <property type="match status" value="1"/>
</dbReference>
<feature type="transmembrane region" description="Helical" evidence="8">
    <location>
        <begin position="703"/>
        <end position="726"/>
    </location>
</feature>
<dbReference type="GO" id="GO:0016887">
    <property type="term" value="F:ATP hydrolysis activity"/>
    <property type="evidence" value="ECO:0007669"/>
    <property type="project" value="InterPro"/>
</dbReference>
<dbReference type="Gene3D" id="3.40.50.1000">
    <property type="entry name" value="HAD superfamily/HAD-like"/>
    <property type="match status" value="1"/>
</dbReference>
<evidence type="ECO:0000259" key="9">
    <source>
        <dbReference type="SMART" id="SM00831"/>
    </source>
</evidence>
<dbReference type="InterPro" id="IPR036412">
    <property type="entry name" value="HAD-like_sf"/>
</dbReference>
<dbReference type="InterPro" id="IPR044492">
    <property type="entry name" value="P_typ_ATPase_HD_dom"/>
</dbReference>
<dbReference type="InterPro" id="IPR059000">
    <property type="entry name" value="ATPase_P-type_domA"/>
</dbReference>
<keyword evidence="3" id="KW-0547">Nucleotide-binding</keyword>
<dbReference type="NCBIfam" id="TIGR01494">
    <property type="entry name" value="ATPase_P-type"/>
    <property type="match status" value="2"/>
</dbReference>
<dbReference type="Gene3D" id="3.40.1110.10">
    <property type="entry name" value="Calcium-transporting ATPase, cytoplasmic domain N"/>
    <property type="match status" value="1"/>
</dbReference>
<name>A0AAU9DEM7_9LACO</name>
<dbReference type="SMART" id="SM00831">
    <property type="entry name" value="Cation_ATPase_N"/>
    <property type="match status" value="1"/>
</dbReference>
<dbReference type="Proteomes" id="UP001321861">
    <property type="component" value="Chromosome"/>
</dbReference>
<feature type="transmembrane region" description="Helical" evidence="8">
    <location>
        <begin position="209"/>
        <end position="229"/>
    </location>
</feature>
<dbReference type="EMBL" id="AP026802">
    <property type="protein sequence ID" value="BDR59342.1"/>
    <property type="molecule type" value="Genomic_DNA"/>
</dbReference>
<feature type="transmembrane region" description="Helical" evidence="8">
    <location>
        <begin position="60"/>
        <end position="79"/>
    </location>
</feature>
<feature type="transmembrane region" description="Helical" evidence="8">
    <location>
        <begin position="601"/>
        <end position="619"/>
    </location>
</feature>
<evidence type="ECO:0000256" key="5">
    <source>
        <dbReference type="ARBA" id="ARBA00022967"/>
    </source>
</evidence>
<dbReference type="GO" id="GO:0005524">
    <property type="term" value="F:ATP binding"/>
    <property type="evidence" value="ECO:0007669"/>
    <property type="project" value="UniProtKB-KW"/>
</dbReference>
<feature type="domain" description="Cation-transporting P-type ATPase N-terminal" evidence="9">
    <location>
        <begin position="2"/>
        <end position="59"/>
    </location>
</feature>
<dbReference type="InterPro" id="IPR001757">
    <property type="entry name" value="P_typ_ATPase"/>
</dbReference>
<dbReference type="PANTHER" id="PTHR42861">
    <property type="entry name" value="CALCIUM-TRANSPORTING ATPASE"/>
    <property type="match status" value="1"/>
</dbReference>
<dbReference type="Pfam" id="PF00122">
    <property type="entry name" value="E1-E2_ATPase"/>
    <property type="match status" value="1"/>
</dbReference>
<evidence type="ECO:0000256" key="6">
    <source>
        <dbReference type="ARBA" id="ARBA00022989"/>
    </source>
</evidence>
<dbReference type="RefSeq" id="WP_317635143.1">
    <property type="nucleotide sequence ID" value="NZ_AP026802.1"/>
</dbReference>
<dbReference type="InterPro" id="IPR023299">
    <property type="entry name" value="ATPase_P-typ_cyto_dom_N"/>
</dbReference>
<reference evidence="10 11" key="1">
    <citation type="journal article" date="2023" name="Microbiol. Spectr.">
        <title>Symbiosis of Carpenter Bees with Uncharacterized Lactic Acid Bacteria Showing NAD Auxotrophy.</title>
        <authorList>
            <person name="Kawasaki S."/>
            <person name="Ozawa K."/>
            <person name="Mori T."/>
            <person name="Yamamoto A."/>
            <person name="Ito M."/>
            <person name="Ohkuma M."/>
            <person name="Sakamoto M."/>
            <person name="Matsutani M."/>
        </authorList>
    </citation>
    <scope>NUCLEOTIDE SEQUENCE [LARGE SCALE GENOMIC DNA]</scope>
    <source>
        <strain evidence="10 11">XA3</strain>
    </source>
</reference>
<dbReference type="SUPFAM" id="SSF81665">
    <property type="entry name" value="Calcium ATPase, transmembrane domain M"/>
    <property type="match status" value="1"/>
</dbReference>
<dbReference type="SUPFAM" id="SSF81653">
    <property type="entry name" value="Calcium ATPase, transduction domain A"/>
    <property type="match status" value="1"/>
</dbReference>
<dbReference type="Pfam" id="PF00690">
    <property type="entry name" value="Cation_ATPase_N"/>
    <property type="match status" value="1"/>
</dbReference>
<keyword evidence="2 8" id="KW-0812">Transmembrane</keyword>
<sequence>MQEINGLTNEDAAAKLKSEGYNEVPEAPFSLSKQILKRLWEPNAWILEAALFVEIILGKWFQAAFIVVLLLFAATNGAFQARKAHRNLSSLSQDLTIKVSVLRSGKWISVPSRELVLGDVVNLQQGNIIPADMKILQGSLETNESSITGEANSISHHEGDLIYSGTEILSGQALATVSAVGLNSRAGKTTSLLKNTTAPGHLQTLLSKIIGYLALIDVILTVIILGVALIRHQDILSLIPFIAMLFISTIPITMPSSFSVANSIEAKILSTKNILVSDLAGIQDAANLNVLLSDKTGTITNNRPEVVEFHNYSKFSDSDVLALANAATNPRQPSVVDKAVQAYVLNKKIDTSKLQIKEVTDFDPKFGYSKAVVSTDQGEQDACLGSFSILAKKTNFTQETNANMGAGRSVAVSLGDQLVGLFILEDQPRSDSPAAIKAIKDRGVRVIMITGDNQVTAQTVAAEVNLEGKIVSYDDFIKMDSFEGIAGVAEVLPEHKLAIVKKFQQAGYIVGMTGDGVNDAPALKQAEVGIAVNNAVDLAKRSARFILMTPGLGSIVEILDSGHRVYQRMMTWTITKLARAAELMILLTLGFLTWGVEPLTLNAMILLTLFNNLVTIVLGTDRTTITYHPETWDLKRLNKLAGVFAIGWSAIGYALMWYVNDLYPHQTEKNSTIIYLFLILSALMMILMTRTKKPVWRDYPSKWVAVAISGDMIVSFILAYFGIMIAKVSLGWMAAVLLGVIVFGTILDLFKLLFYKVEKVG</sequence>
<dbReference type="SUPFAM" id="SSF56784">
    <property type="entry name" value="HAD-like"/>
    <property type="match status" value="1"/>
</dbReference>
<dbReference type="InterPro" id="IPR004014">
    <property type="entry name" value="ATPase_P-typ_cation-transptr_N"/>
</dbReference>
<evidence type="ECO:0000256" key="1">
    <source>
        <dbReference type="ARBA" id="ARBA00004141"/>
    </source>
</evidence>
<evidence type="ECO:0000313" key="11">
    <source>
        <dbReference type="Proteomes" id="UP001321861"/>
    </source>
</evidence>
<organism evidence="10 11">
    <name type="scientific">Xylocopilactobacillus apicola</name>
    <dbReference type="NCBI Taxonomy" id="2932184"/>
    <lineage>
        <taxon>Bacteria</taxon>
        <taxon>Bacillati</taxon>
        <taxon>Bacillota</taxon>
        <taxon>Bacilli</taxon>
        <taxon>Lactobacillales</taxon>
        <taxon>Lactobacillaceae</taxon>
        <taxon>Xylocopilactobacillus</taxon>
    </lineage>
</organism>
<dbReference type="SFLD" id="SFLDF00027">
    <property type="entry name" value="p-type_atpase"/>
    <property type="match status" value="1"/>
</dbReference>
<dbReference type="SFLD" id="SFLDS00003">
    <property type="entry name" value="Haloacid_Dehalogenase"/>
    <property type="match status" value="1"/>
</dbReference>
<dbReference type="InterPro" id="IPR023298">
    <property type="entry name" value="ATPase_P-typ_TM_dom_sf"/>
</dbReference>
<feature type="transmembrane region" description="Helical" evidence="8">
    <location>
        <begin position="732"/>
        <end position="754"/>
    </location>
</feature>
<keyword evidence="7 8" id="KW-0472">Membrane</keyword>
<dbReference type="PROSITE" id="PS00154">
    <property type="entry name" value="ATPASE_E1_E2"/>
    <property type="match status" value="1"/>
</dbReference>